<name>A0A8J3ATS1_9BACI</name>
<evidence type="ECO:0000313" key="3">
    <source>
        <dbReference type="EMBL" id="GGI16682.1"/>
    </source>
</evidence>
<evidence type="ECO:0000259" key="2">
    <source>
        <dbReference type="Pfam" id="PF00535"/>
    </source>
</evidence>
<dbReference type="GO" id="GO:0016758">
    <property type="term" value="F:hexosyltransferase activity"/>
    <property type="evidence" value="ECO:0007669"/>
    <property type="project" value="UniProtKB-ARBA"/>
</dbReference>
<dbReference type="CDD" id="cd00761">
    <property type="entry name" value="Glyco_tranf_GTA_type"/>
    <property type="match status" value="1"/>
</dbReference>
<accession>A0A8J3ATS1</accession>
<dbReference type="Pfam" id="PF00535">
    <property type="entry name" value="Glycos_transf_2"/>
    <property type="match status" value="1"/>
</dbReference>
<dbReference type="EMBL" id="BMHB01000002">
    <property type="protein sequence ID" value="GGI16682.1"/>
    <property type="molecule type" value="Genomic_DNA"/>
</dbReference>
<dbReference type="InterPro" id="IPR029044">
    <property type="entry name" value="Nucleotide-diphossugar_trans"/>
</dbReference>
<dbReference type="InterPro" id="IPR001173">
    <property type="entry name" value="Glyco_trans_2-like"/>
</dbReference>
<dbReference type="Gene3D" id="3.90.550.10">
    <property type="entry name" value="Spore Coat Polysaccharide Biosynthesis Protein SpsA, Chain A"/>
    <property type="match status" value="1"/>
</dbReference>
<dbReference type="Proteomes" id="UP000626244">
    <property type="component" value="Unassembled WGS sequence"/>
</dbReference>
<proteinExistence type="inferred from homology"/>
<dbReference type="AlphaFoldDB" id="A0A8J3ATS1"/>
<comment type="similarity">
    <text evidence="1">Belongs to the glycosyltransferase 2 family.</text>
</comment>
<reference evidence="4" key="1">
    <citation type="journal article" date="2019" name="Int. J. Syst. Evol. Microbiol.">
        <title>The Global Catalogue of Microorganisms (GCM) 10K type strain sequencing project: providing services to taxonomists for standard genome sequencing and annotation.</title>
        <authorList>
            <consortium name="The Broad Institute Genomics Platform"/>
            <consortium name="The Broad Institute Genome Sequencing Center for Infectious Disease"/>
            <person name="Wu L."/>
            <person name="Ma J."/>
        </authorList>
    </citation>
    <scope>NUCLEOTIDE SEQUENCE [LARGE SCALE GENOMIC DNA]</scope>
    <source>
        <strain evidence="4">CGMCC 1.14993</strain>
    </source>
</reference>
<keyword evidence="4" id="KW-1185">Reference proteome</keyword>
<organism evidence="3 4">
    <name type="scientific">Gottfriedia solisilvae</name>
    <dbReference type="NCBI Taxonomy" id="1516104"/>
    <lineage>
        <taxon>Bacteria</taxon>
        <taxon>Bacillati</taxon>
        <taxon>Bacillota</taxon>
        <taxon>Bacilli</taxon>
        <taxon>Bacillales</taxon>
        <taxon>Bacillaceae</taxon>
        <taxon>Gottfriedia</taxon>
    </lineage>
</organism>
<gene>
    <name evidence="3" type="ORF">GCM10007380_34180</name>
</gene>
<dbReference type="RefSeq" id="WP_088001284.1">
    <property type="nucleotide sequence ID" value="NZ_BMHB01000002.1"/>
</dbReference>
<protein>
    <recommendedName>
        <fullName evidence="2">Glycosyltransferase 2-like domain-containing protein</fullName>
    </recommendedName>
</protein>
<dbReference type="SUPFAM" id="SSF53448">
    <property type="entry name" value="Nucleotide-diphospho-sugar transferases"/>
    <property type="match status" value="1"/>
</dbReference>
<comment type="caution">
    <text evidence="3">The sequence shown here is derived from an EMBL/GenBank/DDBJ whole genome shotgun (WGS) entry which is preliminary data.</text>
</comment>
<evidence type="ECO:0000256" key="1">
    <source>
        <dbReference type="ARBA" id="ARBA00006739"/>
    </source>
</evidence>
<dbReference type="PANTHER" id="PTHR22916">
    <property type="entry name" value="GLYCOSYLTRANSFERASE"/>
    <property type="match status" value="1"/>
</dbReference>
<evidence type="ECO:0000313" key="4">
    <source>
        <dbReference type="Proteomes" id="UP000626244"/>
    </source>
</evidence>
<dbReference type="OrthoDB" id="396512at2"/>
<sequence length="337" mass="39219">MHVPFLSIVIPVYNAEHTISRAIKSITSQEFDNLEIIIVNDGSTDQSFQICKELSLNNQMIRLFHRENSGVSTARNYGIEQARGKYITFLDADDYYSENFFKIITSEIEENTQLLLYGYNIVRNGVLMVSRLPLKENVQFRNKYEFRETAVSLISNEMINAPWNKIYLTSYIKNNNFKFPTDIDIGEDLSFNLLVIKGIKFVKVCNQTLVNYTVKKGEGLVSRFRPNRLEIRISLLDQIKGTLDCWNILSENQSMLDRLIVRDFMASFIDLYKKTCKFSNKEKLTFIKNVLIREDNKLKKCSTPDLSTYILKVLLRTKNSVIILFFAKLLSLKRGFR</sequence>
<feature type="domain" description="Glycosyltransferase 2-like" evidence="2">
    <location>
        <begin position="7"/>
        <end position="172"/>
    </location>
</feature>
<dbReference type="PANTHER" id="PTHR22916:SF3">
    <property type="entry name" value="UDP-GLCNAC:BETAGAL BETA-1,3-N-ACETYLGLUCOSAMINYLTRANSFERASE-LIKE PROTEIN 1"/>
    <property type="match status" value="1"/>
</dbReference>